<evidence type="ECO:0000256" key="7">
    <source>
        <dbReference type="ARBA" id="ARBA00022884"/>
    </source>
</evidence>
<dbReference type="SMART" id="SM01206">
    <property type="entry name" value="Fibrillarin"/>
    <property type="match status" value="1"/>
</dbReference>
<dbReference type="GO" id="GO:1990259">
    <property type="term" value="F:histone H2AQ104 methyltransferase activity"/>
    <property type="evidence" value="ECO:0007669"/>
    <property type="project" value="TreeGrafter"/>
</dbReference>
<evidence type="ECO:0000256" key="4">
    <source>
        <dbReference type="ARBA" id="ARBA00022603"/>
    </source>
</evidence>
<dbReference type="PANTHER" id="PTHR10335">
    <property type="entry name" value="RRNA 2-O-METHYLTRANSFERASE FIBRILLARIN"/>
    <property type="match status" value="1"/>
</dbReference>
<keyword evidence="7" id="KW-0694">RNA-binding</keyword>
<proteinExistence type="inferred from homology"/>
<dbReference type="EMBL" id="KF900650">
    <property type="protein sequence ID" value="AIF02453.1"/>
    <property type="molecule type" value="Genomic_DNA"/>
</dbReference>
<evidence type="ECO:0000256" key="1">
    <source>
        <dbReference type="ARBA" id="ARBA00010632"/>
    </source>
</evidence>
<sequence length="241" mass="26281">MGRKSHGKTDELSENVLTQGRGLWTRNAVPGVRVRGEGLRRIRGEEWRSWSPRHSKLGAGILRTKSERASLLPKMGSQVLYLGAGHGTTISHLHDHMCGEGNYLGGSIISVDVAPRCIRDLVSLAKKRPGILPVLADARQPDTLRPWLNGRVDWLFQDVSQAGQVDFFLSAAVNFLSPNGVALLSLKSASEPNVEGGSEQHYAAAVDAMVESGLEVLEVIRLKGWEDQHALIVGKSPSKWP</sequence>
<dbReference type="SUPFAM" id="SSF53335">
    <property type="entry name" value="S-adenosyl-L-methionine-dependent methyltransferases"/>
    <property type="match status" value="1"/>
</dbReference>
<reference evidence="8" key="1">
    <citation type="journal article" date="2014" name="Genome Biol. Evol.">
        <title>Pangenome evidence for extensive interdomain horizontal transfer affecting lineage core and shell genes in uncultured planktonic thaumarchaeota and euryarchaeota.</title>
        <authorList>
            <person name="Deschamps P."/>
            <person name="Zivanovic Y."/>
            <person name="Moreira D."/>
            <person name="Rodriguez-Valera F."/>
            <person name="Lopez-Garcia P."/>
        </authorList>
    </citation>
    <scope>NUCLEOTIDE SEQUENCE</scope>
</reference>
<evidence type="ECO:0000256" key="5">
    <source>
        <dbReference type="ARBA" id="ARBA00022679"/>
    </source>
</evidence>
<dbReference type="Pfam" id="PF01269">
    <property type="entry name" value="Fibrillarin"/>
    <property type="match status" value="1"/>
</dbReference>
<dbReference type="GO" id="GO:0003723">
    <property type="term" value="F:RNA binding"/>
    <property type="evidence" value="ECO:0007669"/>
    <property type="project" value="UniProtKB-KW"/>
</dbReference>
<dbReference type="CDD" id="cd02440">
    <property type="entry name" value="AdoMet_MTases"/>
    <property type="match status" value="1"/>
</dbReference>
<keyword evidence="4" id="KW-0489">Methyltransferase</keyword>
<keyword evidence="3" id="KW-0698">rRNA processing</keyword>
<gene>
    <name evidence="8" type="primary">flpA</name>
</gene>
<evidence type="ECO:0000256" key="3">
    <source>
        <dbReference type="ARBA" id="ARBA00022552"/>
    </source>
</evidence>
<dbReference type="Gene3D" id="3.40.50.150">
    <property type="entry name" value="Vaccinia Virus protein VP39"/>
    <property type="match status" value="1"/>
</dbReference>
<dbReference type="InterPro" id="IPR029063">
    <property type="entry name" value="SAM-dependent_MTases_sf"/>
</dbReference>
<comment type="similarity">
    <text evidence="1">Belongs to the methyltransferase superfamily. Fibrillarin family.</text>
</comment>
<evidence type="ECO:0000313" key="8">
    <source>
        <dbReference type="EMBL" id="AIF02453.1"/>
    </source>
</evidence>
<protein>
    <recommendedName>
        <fullName evidence="2">rRNA 2'-O-methyltransferase fibrillarin</fullName>
    </recommendedName>
</protein>
<keyword evidence="6" id="KW-0819">tRNA processing</keyword>
<dbReference type="GO" id="GO:0000494">
    <property type="term" value="P:box C/D sno(s)RNA 3'-end processing"/>
    <property type="evidence" value="ECO:0007669"/>
    <property type="project" value="TreeGrafter"/>
</dbReference>
<evidence type="ECO:0000256" key="6">
    <source>
        <dbReference type="ARBA" id="ARBA00022694"/>
    </source>
</evidence>
<dbReference type="PRINTS" id="PR00052">
    <property type="entry name" value="FIBRILLARIN"/>
</dbReference>
<dbReference type="InterPro" id="IPR000692">
    <property type="entry name" value="Fibrillarin"/>
</dbReference>
<evidence type="ECO:0000256" key="2">
    <source>
        <dbReference type="ARBA" id="ARBA00015190"/>
    </source>
</evidence>
<dbReference type="AlphaFoldDB" id="A0A075GLD0"/>
<dbReference type="NCBIfam" id="NF003276">
    <property type="entry name" value="PRK04266.1-2"/>
    <property type="match status" value="1"/>
</dbReference>
<dbReference type="GO" id="GO:0008033">
    <property type="term" value="P:tRNA processing"/>
    <property type="evidence" value="ECO:0007669"/>
    <property type="project" value="UniProtKB-KW"/>
</dbReference>
<name>A0A075GLD0_9EURY</name>
<dbReference type="GO" id="GO:0008649">
    <property type="term" value="F:rRNA methyltransferase activity"/>
    <property type="evidence" value="ECO:0007669"/>
    <property type="project" value="TreeGrafter"/>
</dbReference>
<dbReference type="PANTHER" id="PTHR10335:SF17">
    <property type="entry name" value="FIBRILLARIN"/>
    <property type="match status" value="1"/>
</dbReference>
<organism evidence="8">
    <name type="scientific">uncultured marine group II/III euryarchaeote KM3_157_B03</name>
    <dbReference type="NCBI Taxonomy" id="1457902"/>
    <lineage>
        <taxon>Archaea</taxon>
        <taxon>Methanobacteriati</taxon>
        <taxon>Methanobacteriota</taxon>
        <taxon>environmental samples</taxon>
    </lineage>
</organism>
<keyword evidence="5" id="KW-0808">Transferase</keyword>
<accession>A0A075GLD0</accession>